<dbReference type="AlphaFoldDB" id="A0A2U3QCG0"/>
<name>A0A2U3QCG0_9BRAD</name>
<protein>
    <submittedName>
        <fullName evidence="1">Uncharacterized protein</fullName>
    </submittedName>
</protein>
<evidence type="ECO:0000313" key="1">
    <source>
        <dbReference type="EMBL" id="SPP99086.1"/>
    </source>
</evidence>
<organism evidence="1 2">
    <name type="scientific">Bradyrhizobium vignae</name>
    <dbReference type="NCBI Taxonomy" id="1549949"/>
    <lineage>
        <taxon>Bacteria</taxon>
        <taxon>Pseudomonadati</taxon>
        <taxon>Pseudomonadota</taxon>
        <taxon>Alphaproteobacteria</taxon>
        <taxon>Hyphomicrobiales</taxon>
        <taxon>Nitrobacteraceae</taxon>
        <taxon>Bradyrhizobium</taxon>
    </lineage>
</organism>
<dbReference type="KEGG" id="bvz:BRAD3257_8500"/>
<reference evidence="1 2" key="1">
    <citation type="submission" date="2018-03" db="EMBL/GenBank/DDBJ databases">
        <authorList>
            <person name="Gully D."/>
        </authorList>
    </citation>
    <scope>NUCLEOTIDE SEQUENCE [LARGE SCALE GENOMIC DNA]</scope>
    <source>
        <strain evidence="1">ORS3257</strain>
    </source>
</reference>
<dbReference type="Proteomes" id="UP000246085">
    <property type="component" value="Chromosome BRAD3257"/>
</dbReference>
<accession>A0A2U3QCG0</accession>
<evidence type="ECO:0000313" key="2">
    <source>
        <dbReference type="Proteomes" id="UP000246085"/>
    </source>
</evidence>
<proteinExistence type="predicted"/>
<dbReference type="EMBL" id="LS398110">
    <property type="protein sequence ID" value="SPP99086.1"/>
    <property type="molecule type" value="Genomic_DNA"/>
</dbReference>
<sequence>MGPEASSGRIRCLLHGLPPAHDAVNLTRIALATIAPGTGVCRQRLCDCAYFSRSTRT</sequence>
<gene>
    <name evidence="1" type="ORF">BRAD3257_8500</name>
</gene>